<dbReference type="InterPro" id="IPR057326">
    <property type="entry name" value="KR_dom"/>
</dbReference>
<name>A0ABQ1R9J9_9ALTE</name>
<keyword evidence="5" id="KW-1185">Reference proteome</keyword>
<evidence type="ECO:0000313" key="4">
    <source>
        <dbReference type="EMBL" id="GGD60591.1"/>
    </source>
</evidence>
<dbReference type="PRINTS" id="PR00081">
    <property type="entry name" value="GDHRDH"/>
</dbReference>
<organism evidence="4 5">
    <name type="scientific">Lacimicrobium alkaliphilum</name>
    <dbReference type="NCBI Taxonomy" id="1526571"/>
    <lineage>
        <taxon>Bacteria</taxon>
        <taxon>Pseudomonadati</taxon>
        <taxon>Pseudomonadota</taxon>
        <taxon>Gammaproteobacteria</taxon>
        <taxon>Alteromonadales</taxon>
        <taxon>Alteromonadaceae</taxon>
        <taxon>Lacimicrobium</taxon>
    </lineage>
</organism>
<dbReference type="RefSeq" id="WP_099035807.1">
    <property type="nucleotide sequence ID" value="NZ_BMGJ01000004.1"/>
</dbReference>
<dbReference type="CDD" id="cd05233">
    <property type="entry name" value="SDR_c"/>
    <property type="match status" value="1"/>
</dbReference>
<dbReference type="PANTHER" id="PTHR42760">
    <property type="entry name" value="SHORT-CHAIN DEHYDROGENASES/REDUCTASES FAMILY MEMBER"/>
    <property type="match status" value="1"/>
</dbReference>
<protein>
    <submittedName>
        <fullName evidence="4">3-oxoacyl-ACP reductase</fullName>
    </submittedName>
</protein>
<dbReference type="SMART" id="SM00822">
    <property type="entry name" value="PKS_KR"/>
    <property type="match status" value="1"/>
</dbReference>
<dbReference type="Gene3D" id="3.40.50.720">
    <property type="entry name" value="NAD(P)-binding Rossmann-like Domain"/>
    <property type="match status" value="1"/>
</dbReference>
<reference evidence="5" key="1">
    <citation type="journal article" date="2019" name="Int. J. Syst. Evol. Microbiol.">
        <title>The Global Catalogue of Microorganisms (GCM) 10K type strain sequencing project: providing services to taxonomists for standard genome sequencing and annotation.</title>
        <authorList>
            <consortium name="The Broad Institute Genomics Platform"/>
            <consortium name="The Broad Institute Genome Sequencing Center for Infectious Disease"/>
            <person name="Wu L."/>
            <person name="Ma J."/>
        </authorList>
    </citation>
    <scope>NUCLEOTIDE SEQUENCE [LARGE SCALE GENOMIC DNA]</scope>
    <source>
        <strain evidence="5">CGMCC 1.12923</strain>
    </source>
</reference>
<evidence type="ECO:0000256" key="1">
    <source>
        <dbReference type="ARBA" id="ARBA00006484"/>
    </source>
</evidence>
<dbReference type="Proteomes" id="UP000614272">
    <property type="component" value="Unassembled WGS sequence"/>
</dbReference>
<sequence length="258" mass="27178">MKHPESLLSLKGQVALITGASSGLGAHFAEVLAQAGAAVVLTARRKEKLNQLCTKLTDSGYKALAIAMDVTDAGSIQAALEQTDELLGPVTVLVNNAGVADPKRFHKVDQASWDYTMNTNLNGAWNVASQVSNRMLELKVSGSIVNIASILGIRVGFGDSAYAISKAGLIQMTKAMALELGRKGIRVNALCPGYFKTEINQGYFDSAKGQQYLAGILPQRLGKAHELDIPLLMLCSDAGSFINGIALPVDGGHLVGSL</sequence>
<dbReference type="InterPro" id="IPR002347">
    <property type="entry name" value="SDR_fam"/>
</dbReference>
<feature type="domain" description="Ketoreductase" evidence="3">
    <location>
        <begin position="13"/>
        <end position="193"/>
    </location>
</feature>
<dbReference type="EMBL" id="BMGJ01000004">
    <property type="protein sequence ID" value="GGD60591.1"/>
    <property type="molecule type" value="Genomic_DNA"/>
</dbReference>
<proteinExistence type="inferred from homology"/>
<evidence type="ECO:0000259" key="3">
    <source>
        <dbReference type="SMART" id="SM00822"/>
    </source>
</evidence>
<comment type="similarity">
    <text evidence="1 2">Belongs to the short-chain dehydrogenases/reductases (SDR) family.</text>
</comment>
<dbReference type="PRINTS" id="PR00080">
    <property type="entry name" value="SDRFAMILY"/>
</dbReference>
<dbReference type="InterPro" id="IPR036291">
    <property type="entry name" value="NAD(P)-bd_dom_sf"/>
</dbReference>
<dbReference type="Pfam" id="PF00106">
    <property type="entry name" value="adh_short"/>
    <property type="match status" value="1"/>
</dbReference>
<dbReference type="PROSITE" id="PS00061">
    <property type="entry name" value="ADH_SHORT"/>
    <property type="match status" value="1"/>
</dbReference>
<accession>A0ABQ1R9J9</accession>
<evidence type="ECO:0000313" key="5">
    <source>
        <dbReference type="Proteomes" id="UP000614272"/>
    </source>
</evidence>
<comment type="caution">
    <text evidence="4">The sequence shown here is derived from an EMBL/GenBank/DDBJ whole genome shotgun (WGS) entry which is preliminary data.</text>
</comment>
<gene>
    <name evidence="4" type="ORF">GCM10011357_14880</name>
</gene>
<dbReference type="SUPFAM" id="SSF51735">
    <property type="entry name" value="NAD(P)-binding Rossmann-fold domains"/>
    <property type="match status" value="1"/>
</dbReference>
<dbReference type="InterPro" id="IPR020904">
    <property type="entry name" value="Sc_DH/Rdtase_CS"/>
</dbReference>
<dbReference type="PANTHER" id="PTHR42760:SF135">
    <property type="entry name" value="BLL7886 PROTEIN"/>
    <property type="match status" value="1"/>
</dbReference>
<evidence type="ECO:0000256" key="2">
    <source>
        <dbReference type="RuleBase" id="RU000363"/>
    </source>
</evidence>